<evidence type="ECO:0000259" key="9">
    <source>
        <dbReference type="Pfam" id="PF12704"/>
    </source>
</evidence>
<accession>A0A2M7T835</accession>
<dbReference type="PANTHER" id="PTHR30572:SF4">
    <property type="entry name" value="ABC TRANSPORTER PERMEASE YTRF"/>
    <property type="match status" value="1"/>
</dbReference>
<dbReference type="EMBL" id="PFNG01000132">
    <property type="protein sequence ID" value="PIZ39050.1"/>
    <property type="molecule type" value="Genomic_DNA"/>
</dbReference>
<dbReference type="AlphaFoldDB" id="A0A2M7T835"/>
<sequence>MEFFETLTTALEALKLNKMRTALAMLGIVIGIGAVIALVSLGQASQQTVQTQIQSLGSNMLTVSPGAQNSGGIRGASGGGTTLTNDDAKAIASSTQITTVAKVSPELSRRAQIIAGRNNENAQILGATPAYADVRKVTVSSGRFLSQQDVDGMQRVAVLGPTAISNLFPSGASPIGQSIRISNISFRVIGVTTSKGGTGFMNQDDIAIIPLTTAQKLVFGVNYLGSISIEAKSADVMNQARDQVGYFLLARHKITNPYQADFSIFSQEDILGAATQVTGTFTMLLSGIATISLLVGGIGIMNVMLITVIERTREIGLRKSLGARDRDVVSQFLAEAVILTVVGGFLGMIIGVGLSYIISSLMGLPFTLSLSAVILAIGVSGAIGIVFGLYPARKAARLSPIEALRFE</sequence>
<name>A0A2M7T835_9ACTN</name>
<feature type="transmembrane region" description="Helical" evidence="7">
    <location>
        <begin position="283"/>
        <end position="309"/>
    </location>
</feature>
<comment type="subcellular location">
    <subcellularLocation>
        <location evidence="1">Cell membrane</location>
        <topology evidence="1">Multi-pass membrane protein</topology>
    </subcellularLocation>
</comment>
<comment type="similarity">
    <text evidence="6">Belongs to the ABC-4 integral membrane protein family.</text>
</comment>
<feature type="transmembrane region" description="Helical" evidence="7">
    <location>
        <begin position="332"/>
        <end position="358"/>
    </location>
</feature>
<organism evidence="10 11">
    <name type="scientific">Candidatus Aquicultor secundus</name>
    <dbReference type="NCBI Taxonomy" id="1973895"/>
    <lineage>
        <taxon>Bacteria</taxon>
        <taxon>Bacillati</taxon>
        <taxon>Actinomycetota</taxon>
        <taxon>Candidatus Aquicultoria</taxon>
        <taxon>Candidatus Aquicultorales</taxon>
        <taxon>Candidatus Aquicultoraceae</taxon>
        <taxon>Candidatus Aquicultor</taxon>
    </lineage>
</organism>
<feature type="transmembrane region" description="Helical" evidence="7">
    <location>
        <begin position="21"/>
        <end position="42"/>
    </location>
</feature>
<evidence type="ECO:0000256" key="7">
    <source>
        <dbReference type="SAM" id="Phobius"/>
    </source>
</evidence>
<comment type="caution">
    <text evidence="10">The sequence shown here is derived from an EMBL/GenBank/DDBJ whole genome shotgun (WGS) entry which is preliminary data.</text>
</comment>
<feature type="transmembrane region" description="Helical" evidence="7">
    <location>
        <begin position="370"/>
        <end position="390"/>
    </location>
</feature>
<feature type="domain" description="MacB-like periplasmic core" evidence="9">
    <location>
        <begin position="21"/>
        <end position="244"/>
    </location>
</feature>
<evidence type="ECO:0000256" key="2">
    <source>
        <dbReference type="ARBA" id="ARBA00022475"/>
    </source>
</evidence>
<dbReference type="InterPro" id="IPR025857">
    <property type="entry name" value="MacB_PCD"/>
</dbReference>
<evidence type="ECO:0000256" key="3">
    <source>
        <dbReference type="ARBA" id="ARBA00022692"/>
    </source>
</evidence>
<dbReference type="Proteomes" id="UP000230956">
    <property type="component" value="Unassembled WGS sequence"/>
</dbReference>
<dbReference type="Pfam" id="PF12704">
    <property type="entry name" value="MacB_PCD"/>
    <property type="match status" value="1"/>
</dbReference>
<evidence type="ECO:0000256" key="1">
    <source>
        <dbReference type="ARBA" id="ARBA00004651"/>
    </source>
</evidence>
<reference evidence="11" key="1">
    <citation type="submission" date="2017-09" db="EMBL/GenBank/DDBJ databases">
        <title>Depth-based differentiation of microbial function through sediment-hosted aquifers and enrichment of novel symbionts in the deep terrestrial subsurface.</title>
        <authorList>
            <person name="Probst A.J."/>
            <person name="Ladd B."/>
            <person name="Jarett J.K."/>
            <person name="Geller-Mcgrath D.E."/>
            <person name="Sieber C.M.K."/>
            <person name="Emerson J.B."/>
            <person name="Anantharaman K."/>
            <person name="Thomas B.C."/>
            <person name="Malmstrom R."/>
            <person name="Stieglmeier M."/>
            <person name="Klingl A."/>
            <person name="Woyke T."/>
            <person name="Ryan C.M."/>
            <person name="Banfield J.F."/>
        </authorList>
    </citation>
    <scope>NUCLEOTIDE SEQUENCE [LARGE SCALE GENOMIC DNA]</scope>
</reference>
<gene>
    <name evidence="10" type="ORF">COY37_05575</name>
</gene>
<evidence type="ECO:0000313" key="10">
    <source>
        <dbReference type="EMBL" id="PIZ39050.1"/>
    </source>
</evidence>
<proteinExistence type="inferred from homology"/>
<protein>
    <submittedName>
        <fullName evidence="10">Multidrug ABC transporter substrate-binding protein</fullName>
    </submittedName>
</protein>
<dbReference type="InterPro" id="IPR003838">
    <property type="entry name" value="ABC3_permease_C"/>
</dbReference>
<evidence type="ECO:0000313" key="11">
    <source>
        <dbReference type="Proteomes" id="UP000230956"/>
    </source>
</evidence>
<dbReference type="InterPro" id="IPR050250">
    <property type="entry name" value="Macrolide_Exporter_MacB"/>
</dbReference>
<keyword evidence="4 7" id="KW-1133">Transmembrane helix</keyword>
<evidence type="ECO:0000259" key="8">
    <source>
        <dbReference type="Pfam" id="PF02687"/>
    </source>
</evidence>
<evidence type="ECO:0000256" key="5">
    <source>
        <dbReference type="ARBA" id="ARBA00023136"/>
    </source>
</evidence>
<dbReference type="RefSeq" id="WP_286678179.1">
    <property type="nucleotide sequence ID" value="NZ_MNXI01000065.1"/>
</dbReference>
<keyword evidence="3 7" id="KW-0812">Transmembrane</keyword>
<feature type="domain" description="ABC3 transporter permease C-terminal" evidence="8">
    <location>
        <begin position="288"/>
        <end position="400"/>
    </location>
</feature>
<dbReference type="PANTHER" id="PTHR30572">
    <property type="entry name" value="MEMBRANE COMPONENT OF TRANSPORTER-RELATED"/>
    <property type="match status" value="1"/>
</dbReference>
<dbReference type="Pfam" id="PF02687">
    <property type="entry name" value="FtsX"/>
    <property type="match status" value="1"/>
</dbReference>
<keyword evidence="5 7" id="KW-0472">Membrane</keyword>
<evidence type="ECO:0000256" key="6">
    <source>
        <dbReference type="ARBA" id="ARBA00038076"/>
    </source>
</evidence>
<dbReference type="GO" id="GO:0022857">
    <property type="term" value="F:transmembrane transporter activity"/>
    <property type="evidence" value="ECO:0007669"/>
    <property type="project" value="TreeGrafter"/>
</dbReference>
<keyword evidence="2" id="KW-1003">Cell membrane</keyword>
<evidence type="ECO:0000256" key="4">
    <source>
        <dbReference type="ARBA" id="ARBA00022989"/>
    </source>
</evidence>
<dbReference type="GO" id="GO:0005886">
    <property type="term" value="C:plasma membrane"/>
    <property type="evidence" value="ECO:0007669"/>
    <property type="project" value="UniProtKB-SubCell"/>
</dbReference>